<dbReference type="AlphaFoldDB" id="A0A975GQU7"/>
<proteinExistence type="predicted"/>
<evidence type="ECO:0000313" key="1">
    <source>
        <dbReference type="EMBL" id="QTA90386.1"/>
    </source>
</evidence>
<keyword evidence="2" id="KW-1185">Reference proteome</keyword>
<dbReference type="KEGG" id="dmm:dnm_064470"/>
<organism evidence="1 2">
    <name type="scientific">Desulfonema magnum</name>
    <dbReference type="NCBI Taxonomy" id="45655"/>
    <lineage>
        <taxon>Bacteria</taxon>
        <taxon>Pseudomonadati</taxon>
        <taxon>Thermodesulfobacteriota</taxon>
        <taxon>Desulfobacteria</taxon>
        <taxon>Desulfobacterales</taxon>
        <taxon>Desulfococcaceae</taxon>
        <taxon>Desulfonema</taxon>
    </lineage>
</organism>
<name>A0A975GQU7_9BACT</name>
<dbReference type="Proteomes" id="UP000663722">
    <property type="component" value="Chromosome"/>
</dbReference>
<accession>A0A975GQU7</accession>
<evidence type="ECO:0000313" key="2">
    <source>
        <dbReference type="Proteomes" id="UP000663722"/>
    </source>
</evidence>
<reference evidence="1" key="1">
    <citation type="journal article" date="2021" name="Microb. Physiol.">
        <title>Proteogenomic Insights into the Physiology of Marine, Sulfate-Reducing, Filamentous Desulfonema limicola and Desulfonema magnum.</title>
        <authorList>
            <person name="Schnaars V."/>
            <person name="Wohlbrand L."/>
            <person name="Scheve S."/>
            <person name="Hinrichs C."/>
            <person name="Reinhardt R."/>
            <person name="Rabus R."/>
        </authorList>
    </citation>
    <scope>NUCLEOTIDE SEQUENCE</scope>
    <source>
        <strain evidence="1">4be13</strain>
    </source>
</reference>
<sequence>MYQVLFYIRFLYALINLFYSRKVVSMTSELLICYLQDGGCCRTKFSTHMHPATADRKVSGLCAGQRRNPGGFPNCPPPEKAGFLPRLSAPRGPENFFDLLNLFKLGHGVFFLTFCSTT</sequence>
<dbReference type="EMBL" id="CP061800">
    <property type="protein sequence ID" value="QTA90386.1"/>
    <property type="molecule type" value="Genomic_DNA"/>
</dbReference>
<protein>
    <submittedName>
        <fullName evidence="1">Uncharacterized protein</fullName>
    </submittedName>
</protein>
<gene>
    <name evidence="1" type="ORF">dnm_064470</name>
</gene>